<dbReference type="RefSeq" id="WP_172585131.1">
    <property type="nucleotide sequence ID" value="NZ_BLAM01000191.1"/>
</dbReference>
<reference evidence="2" key="1">
    <citation type="submission" date="2019-10" db="EMBL/GenBank/DDBJ databases">
        <title>Lactobacillus agilis SY212 Whole Genome Sequencing Project.</title>
        <authorList>
            <person name="Suzuki S."/>
            <person name="Endo A."/>
            <person name="Maeno S."/>
            <person name="Shiwa Y."/>
            <person name="Matsutani M."/>
            <person name="Kajikawa A."/>
        </authorList>
    </citation>
    <scope>NUCLEOTIDE SEQUENCE</scope>
    <source>
        <strain evidence="2">SY212</strain>
    </source>
</reference>
<accession>A0A6F9XP33</accession>
<dbReference type="Proteomes" id="UP000494265">
    <property type="component" value="Unassembled WGS sequence"/>
</dbReference>
<evidence type="ECO:0000256" key="1">
    <source>
        <dbReference type="SAM" id="MobiDB-lite"/>
    </source>
</evidence>
<feature type="region of interest" description="Disordered" evidence="1">
    <location>
        <begin position="1"/>
        <end position="85"/>
    </location>
</feature>
<feature type="compositionally biased region" description="Polar residues" evidence="1">
    <location>
        <begin position="58"/>
        <end position="85"/>
    </location>
</feature>
<feature type="compositionally biased region" description="Low complexity" evidence="1">
    <location>
        <begin position="45"/>
        <end position="57"/>
    </location>
</feature>
<evidence type="ECO:0000313" key="2">
    <source>
        <dbReference type="EMBL" id="GET06938.1"/>
    </source>
</evidence>
<sequence length="616" mass="69416">MDPSYDDNYNDTYFDGGISQEALDAMNRAQQAFQESQDASMPPVSTEQEQQEQTSQQKSVATPTAVSQAQKQSQQTDTHQEHPQTNVVYTTTINNKTQHYSNSLSKHSLGSELTKNQIVVLDKLDVKDNAAPLNYKDKMLIWNLIERYQISEDNGKFQNVLLEGLNKSDNLGWSKHGYGKSLIYNGKLTSEGQDAVKFMSDAVEFLSQPKVWNSINWDYLQKQTWSEPVNSNVLTPTELATVNSLAAQKWQPTKKDYLQAFQKLQNFRIGEFDYSQSKANPYLKLTVPHAVTATTKSEVAQEPIEQRKPDLTNERLAQEQLKYTPDDKAFNDYVANGTKKLTKQIEAKAAERDRKYTQNEIWLIKAVKQSNLKMSTTDTIKMFNTFTNFEHLRGNTDFNLGASIEYAKENHAISELVNKARAVYVKSLAMEDSPKKQALFEVNNDYLKQGMHQVNVPMAHFDNALAAVGNDLGQNIGLSQNKGKNMATFSMNSSQYQTYANSVLADQQVAVQKTQQEMKRTLKTQYLDKTLKDATFKETLAVLTQKAGLGILHMTKKGLNALKGRFANSRAEKTQSAPAKSTLNNMIFNTPDPGAEAMNFVQQAYNATQDSDELEL</sequence>
<dbReference type="EMBL" id="BLAM01000191">
    <property type="protein sequence ID" value="GET06938.1"/>
    <property type="molecule type" value="Genomic_DNA"/>
</dbReference>
<comment type="caution">
    <text evidence="2">The sequence shown here is derived from an EMBL/GenBank/DDBJ whole genome shotgun (WGS) entry which is preliminary data.</text>
</comment>
<gene>
    <name evidence="2" type="ORF">SY212_19680</name>
</gene>
<name>A0A6F9XP33_9LACO</name>
<organism evidence="2">
    <name type="scientific">Ligilactobacillus agilis</name>
    <dbReference type="NCBI Taxonomy" id="1601"/>
    <lineage>
        <taxon>Bacteria</taxon>
        <taxon>Bacillati</taxon>
        <taxon>Bacillota</taxon>
        <taxon>Bacilli</taxon>
        <taxon>Lactobacillales</taxon>
        <taxon>Lactobacillaceae</taxon>
        <taxon>Ligilactobacillus</taxon>
    </lineage>
</organism>
<feature type="compositionally biased region" description="Polar residues" evidence="1">
    <location>
        <begin position="28"/>
        <end position="39"/>
    </location>
</feature>
<protein>
    <submittedName>
        <fullName evidence="2">Uncharacterized protein</fullName>
    </submittedName>
</protein>
<proteinExistence type="predicted"/>
<dbReference type="AlphaFoldDB" id="A0A6F9XP33"/>